<dbReference type="InterPro" id="IPR006104">
    <property type="entry name" value="Glyco_hydro_2_N"/>
</dbReference>
<dbReference type="PRINTS" id="PR00132">
    <property type="entry name" value="GLHYDRLASE2"/>
</dbReference>
<dbReference type="SUPFAM" id="SSF51445">
    <property type="entry name" value="(Trans)glycosidases"/>
    <property type="match status" value="1"/>
</dbReference>
<dbReference type="InterPro" id="IPR013783">
    <property type="entry name" value="Ig-like_fold"/>
</dbReference>
<sequence>MTFKRILLNIVLPLTAVYSVAKEAKTPINVFSRENISLNGKWNYIIDVQEMGYYNNQMRKTSHGFFENRKARKPTDLIEYDFDKAPVMEIPSDWNTKDERLMFYEGTVWFRKEFDYTKKEGKKELLYFGAVNYEAVVYVNGKEAGRHVGGFTPFAYDVTEMLHNGKNNVIVKVDNKRHKDGVPTQVFDWWNYGGITRDVFLVTVNNIYIEDYSIQLAKGNKNLIKGWVKLNTTVANEKIQLDIPELKIKRTVITDSNGKAHFELKAKPELWSPEKPKLYNVKLAKDDETINEEIGFRTIETKGKQILLNGKPVFLRGICVHEEKPFGKGRACGEEDAKVIFGWAKELGCNYVRLAHYPHNEQAVREAERMGLMVWSEIPLYWNISWTNNETYKNAEKQLDDMISRDKNRAAVIIWSIANETAKTEARNKFLGKLAETARQKDSTRMISMAMEVLSASNYVNILNDEMHKYVDIISFNQYVGWYRNVNDAHKMKWEIPYDKPVIISEFGGGAVYGRHGTAEERWTEEFQENLYKINLKMIESIDGLAGTSPWVLADFRSPRRPLDDTQDFFNRKGLYTEKGEKKKAFYIVKEWYNNKKEEYK</sequence>
<proteinExistence type="inferred from homology"/>
<dbReference type="InterPro" id="IPR017853">
    <property type="entry name" value="GH"/>
</dbReference>
<dbReference type="Pfam" id="PF00703">
    <property type="entry name" value="Glyco_hydro_2"/>
    <property type="match status" value="1"/>
</dbReference>
<feature type="domain" description="Glycoside hydrolase family 2 immunoglobulin-like beta-sandwich" evidence="6">
    <location>
        <begin position="208"/>
        <end position="297"/>
    </location>
</feature>
<dbReference type="InterPro" id="IPR006101">
    <property type="entry name" value="Glyco_hydro_2"/>
</dbReference>
<protein>
    <recommendedName>
        <fullName evidence="3">Beta-glucuronidase</fullName>
        <ecNumber evidence="2">3.2.1.31</ecNumber>
    </recommendedName>
</protein>
<accession>A0ABX2AJZ1</accession>
<name>A0ABX2AJZ1_9BACT</name>
<comment type="similarity">
    <text evidence="1">Belongs to the glycosyl hydrolase 2 family.</text>
</comment>
<dbReference type="PROSITE" id="PS00608">
    <property type="entry name" value="GLYCOSYL_HYDROL_F2_2"/>
    <property type="match status" value="1"/>
</dbReference>
<evidence type="ECO:0000256" key="5">
    <source>
        <dbReference type="ARBA" id="ARBA00023295"/>
    </source>
</evidence>
<evidence type="ECO:0000256" key="3">
    <source>
        <dbReference type="ARBA" id="ARBA00016205"/>
    </source>
</evidence>
<keyword evidence="10" id="KW-1185">Reference proteome</keyword>
<keyword evidence="5" id="KW-0326">Glycosidase</keyword>
<evidence type="ECO:0000259" key="8">
    <source>
        <dbReference type="Pfam" id="PF02837"/>
    </source>
</evidence>
<dbReference type="SUPFAM" id="SSF49303">
    <property type="entry name" value="beta-Galactosidase/glucuronidase domain"/>
    <property type="match status" value="1"/>
</dbReference>
<dbReference type="InterPro" id="IPR023232">
    <property type="entry name" value="Glyco_hydro_2_AS"/>
</dbReference>
<dbReference type="Gene3D" id="3.20.20.80">
    <property type="entry name" value="Glycosidases"/>
    <property type="match status" value="1"/>
</dbReference>
<comment type="caution">
    <text evidence="9">The sequence shown here is derived from an EMBL/GenBank/DDBJ whole genome shotgun (WGS) entry which is preliminary data.</text>
</comment>
<dbReference type="Pfam" id="PF02837">
    <property type="entry name" value="Glyco_hydro_2_N"/>
    <property type="match status" value="1"/>
</dbReference>
<evidence type="ECO:0000313" key="9">
    <source>
        <dbReference type="EMBL" id="NPD91491.1"/>
    </source>
</evidence>
<organism evidence="9 10">
    <name type="scientific">Xylanibacter muris</name>
    <dbReference type="NCBI Taxonomy" id="2736290"/>
    <lineage>
        <taxon>Bacteria</taxon>
        <taxon>Pseudomonadati</taxon>
        <taxon>Bacteroidota</taxon>
        <taxon>Bacteroidia</taxon>
        <taxon>Bacteroidales</taxon>
        <taxon>Prevotellaceae</taxon>
        <taxon>Xylanibacter</taxon>
    </lineage>
</organism>
<evidence type="ECO:0000313" key="10">
    <source>
        <dbReference type="Proteomes" id="UP000714420"/>
    </source>
</evidence>
<keyword evidence="4" id="KW-0378">Hydrolase</keyword>
<dbReference type="Gene3D" id="2.60.120.260">
    <property type="entry name" value="Galactose-binding domain-like"/>
    <property type="match status" value="1"/>
</dbReference>
<evidence type="ECO:0000256" key="2">
    <source>
        <dbReference type="ARBA" id="ARBA00012761"/>
    </source>
</evidence>
<dbReference type="InterPro" id="IPR006102">
    <property type="entry name" value="Ig-like_GH2"/>
</dbReference>
<dbReference type="RefSeq" id="WP_172274089.1">
    <property type="nucleotide sequence ID" value="NZ_CASGMU010000002.1"/>
</dbReference>
<gene>
    <name evidence="9" type="ORF">HPS56_03830</name>
</gene>
<dbReference type="EC" id="3.2.1.31" evidence="2"/>
<evidence type="ECO:0000259" key="6">
    <source>
        <dbReference type="Pfam" id="PF00703"/>
    </source>
</evidence>
<feature type="domain" description="Glycosyl hydrolases family 2 sugar binding" evidence="8">
    <location>
        <begin position="37"/>
        <end position="203"/>
    </location>
</feature>
<evidence type="ECO:0000256" key="1">
    <source>
        <dbReference type="ARBA" id="ARBA00007401"/>
    </source>
</evidence>
<feature type="domain" description="Glycoside hydrolase family 2 catalytic" evidence="7">
    <location>
        <begin position="300"/>
        <end position="595"/>
    </location>
</feature>
<dbReference type="PANTHER" id="PTHR10066">
    <property type="entry name" value="BETA-GLUCURONIDASE"/>
    <property type="match status" value="1"/>
</dbReference>
<dbReference type="EMBL" id="JABKKF010000002">
    <property type="protein sequence ID" value="NPD91491.1"/>
    <property type="molecule type" value="Genomic_DNA"/>
</dbReference>
<dbReference type="InterPro" id="IPR006103">
    <property type="entry name" value="Glyco_hydro_2_cat"/>
</dbReference>
<dbReference type="SUPFAM" id="SSF49785">
    <property type="entry name" value="Galactose-binding domain-like"/>
    <property type="match status" value="1"/>
</dbReference>
<evidence type="ECO:0000256" key="4">
    <source>
        <dbReference type="ARBA" id="ARBA00022801"/>
    </source>
</evidence>
<dbReference type="PANTHER" id="PTHR10066:SF67">
    <property type="entry name" value="BETA-GLUCURONIDASE"/>
    <property type="match status" value="1"/>
</dbReference>
<dbReference type="InterPro" id="IPR008979">
    <property type="entry name" value="Galactose-bd-like_sf"/>
</dbReference>
<dbReference type="Pfam" id="PF02836">
    <property type="entry name" value="Glyco_hydro_2_C"/>
    <property type="match status" value="1"/>
</dbReference>
<dbReference type="Proteomes" id="UP000714420">
    <property type="component" value="Unassembled WGS sequence"/>
</dbReference>
<dbReference type="InterPro" id="IPR036156">
    <property type="entry name" value="Beta-gal/glucu_dom_sf"/>
</dbReference>
<evidence type="ECO:0000259" key="7">
    <source>
        <dbReference type="Pfam" id="PF02836"/>
    </source>
</evidence>
<reference evidence="9 10" key="1">
    <citation type="submission" date="2020-05" db="EMBL/GenBank/DDBJ databases">
        <title>Distinct polysaccharide utilization as determinants for interspecies competition between intestinal Prevotella spp.</title>
        <authorList>
            <person name="Galvez E.J.C."/>
            <person name="Iljazovic A."/>
            <person name="Strowig T."/>
        </authorList>
    </citation>
    <scope>NUCLEOTIDE SEQUENCE [LARGE SCALE GENOMIC DNA]</scope>
    <source>
        <strain evidence="9 10">PMUR</strain>
    </source>
</reference>
<dbReference type="Gene3D" id="2.60.40.10">
    <property type="entry name" value="Immunoglobulins"/>
    <property type="match status" value="1"/>
</dbReference>